<dbReference type="InterPro" id="IPR030395">
    <property type="entry name" value="GP_PDE_dom"/>
</dbReference>
<feature type="domain" description="GP-PDE" evidence="1">
    <location>
        <begin position="248"/>
        <end position="474"/>
    </location>
</feature>
<dbReference type="Pfam" id="PF03009">
    <property type="entry name" value="GDPD"/>
    <property type="match status" value="1"/>
</dbReference>
<evidence type="ECO:0000259" key="1">
    <source>
        <dbReference type="PROSITE" id="PS51704"/>
    </source>
</evidence>
<organism evidence="2">
    <name type="scientific">Siphoviridae sp. ctPL34</name>
    <dbReference type="NCBI Taxonomy" id="2826322"/>
    <lineage>
        <taxon>Viruses</taxon>
        <taxon>Duplodnaviria</taxon>
        <taxon>Heunggongvirae</taxon>
        <taxon>Uroviricota</taxon>
        <taxon>Caudoviricetes</taxon>
    </lineage>
</organism>
<accession>A0A8S5LX23</accession>
<dbReference type="InterPro" id="IPR017946">
    <property type="entry name" value="PLC-like_Pdiesterase_TIM-brl"/>
</dbReference>
<dbReference type="GO" id="GO:0006629">
    <property type="term" value="P:lipid metabolic process"/>
    <property type="evidence" value="ECO:0007669"/>
    <property type="project" value="InterPro"/>
</dbReference>
<dbReference type="PROSITE" id="PS51704">
    <property type="entry name" value="GP_PDE"/>
    <property type="match status" value="1"/>
</dbReference>
<proteinExistence type="predicted"/>
<dbReference type="EMBL" id="BK014761">
    <property type="protein sequence ID" value="DAD74474.1"/>
    <property type="molecule type" value="Genomic_DNA"/>
</dbReference>
<name>A0A8S5LX23_9CAUD</name>
<protein>
    <recommendedName>
        <fullName evidence="1">GP-PDE domain-containing protein</fullName>
    </recommendedName>
</protein>
<evidence type="ECO:0000313" key="2">
    <source>
        <dbReference type="EMBL" id="DAD74474.1"/>
    </source>
</evidence>
<sequence>MAMRIRGSVKSSDPTKPLSYMGAFKSGDWGLLVVAGQFGTQGNATPAGWTGIYDSDKKGENWIRSTTVAVHKAQWGTEFRNIDWGSKNTEYKGRQCAYLVVIDGSTIDNMELEAIHSTENAQLISDVPCFGIMTMHATAAEDVVAFPATTTIITDGAWGKKTDASWSSIVVNYATAPFTAPAGGTVAKSRTFVKVTEHAEQLSEDPTMANGTRVEYFVWSGTEAISCVSMKAIPYGSRSVEEMLKTTKFFVAHRGGSASWPEHTERAYSQCPIFKFHGLEMSCGQSSDGVWFGCHDQSLSRLVPALTKPVDQYTWDEIKAAASRTEYMPARLDWLIEHYIDSHVLVVDPKYKTGKWEEFLAVFKGLENKIIFKAYADTQWAFDPIRAKGVKTWGYAYAGDKDKAWYANWAAGKTCDVLSMEYTAPQDIWTALKASGKPLVSHIPSVPESVKMGWDKGADGTICSNPKACMPTCA</sequence>
<reference evidence="2" key="1">
    <citation type="journal article" date="2021" name="Proc. Natl. Acad. Sci. U.S.A.">
        <title>A Catalog of Tens of Thousands of Viruses from Human Metagenomes Reveals Hidden Associations with Chronic Diseases.</title>
        <authorList>
            <person name="Tisza M.J."/>
            <person name="Buck C.B."/>
        </authorList>
    </citation>
    <scope>NUCLEOTIDE SEQUENCE</scope>
    <source>
        <strain evidence="2">CtPL34</strain>
    </source>
</reference>
<dbReference type="SUPFAM" id="SSF51695">
    <property type="entry name" value="PLC-like phosphodiesterases"/>
    <property type="match status" value="1"/>
</dbReference>
<dbReference type="GO" id="GO:0008081">
    <property type="term" value="F:phosphoric diester hydrolase activity"/>
    <property type="evidence" value="ECO:0007669"/>
    <property type="project" value="InterPro"/>
</dbReference>
<dbReference type="Gene3D" id="3.20.20.190">
    <property type="entry name" value="Phosphatidylinositol (PI) phosphodiesterase"/>
    <property type="match status" value="1"/>
</dbReference>